<dbReference type="VEuPathDB" id="VectorBase:ASIC016196"/>
<organism evidence="2">
    <name type="scientific">Anopheles sinensis</name>
    <name type="common">Mosquito</name>
    <dbReference type="NCBI Taxonomy" id="74873"/>
    <lineage>
        <taxon>Eukaryota</taxon>
        <taxon>Metazoa</taxon>
        <taxon>Ecdysozoa</taxon>
        <taxon>Arthropoda</taxon>
        <taxon>Hexapoda</taxon>
        <taxon>Insecta</taxon>
        <taxon>Pterygota</taxon>
        <taxon>Neoptera</taxon>
        <taxon>Endopterygota</taxon>
        <taxon>Diptera</taxon>
        <taxon>Nematocera</taxon>
        <taxon>Culicoidea</taxon>
        <taxon>Culicidae</taxon>
        <taxon>Anophelinae</taxon>
        <taxon>Anopheles</taxon>
    </lineage>
</organism>
<dbReference type="AlphaFoldDB" id="A0A084WD39"/>
<reference evidence="2 4" key="1">
    <citation type="journal article" date="2014" name="BMC Genomics">
        <title>Genome sequence of Anopheles sinensis provides insight into genetics basis of mosquito competence for malaria parasites.</title>
        <authorList>
            <person name="Zhou D."/>
            <person name="Zhang D."/>
            <person name="Ding G."/>
            <person name="Shi L."/>
            <person name="Hou Q."/>
            <person name="Ye Y."/>
            <person name="Xu Y."/>
            <person name="Zhou H."/>
            <person name="Xiong C."/>
            <person name="Li S."/>
            <person name="Yu J."/>
            <person name="Hong S."/>
            <person name="Yu X."/>
            <person name="Zou P."/>
            <person name="Chen C."/>
            <person name="Chang X."/>
            <person name="Wang W."/>
            <person name="Lv Y."/>
            <person name="Sun Y."/>
            <person name="Ma L."/>
            <person name="Shen B."/>
            <person name="Zhu C."/>
        </authorList>
    </citation>
    <scope>NUCLEOTIDE SEQUENCE [LARGE SCALE GENOMIC DNA]</scope>
</reference>
<reference evidence="3" key="2">
    <citation type="submission" date="2020-05" db="UniProtKB">
        <authorList>
            <consortium name="EnsemblMetazoa"/>
        </authorList>
    </citation>
    <scope>IDENTIFICATION</scope>
</reference>
<evidence type="ECO:0000313" key="3">
    <source>
        <dbReference type="EnsemblMetazoa" id="ASIC016196-PA"/>
    </source>
</evidence>
<dbReference type="EMBL" id="KE525338">
    <property type="protein sequence ID" value="KFB48133.1"/>
    <property type="molecule type" value="Genomic_DNA"/>
</dbReference>
<name>A0A084WD39_ANOSI</name>
<protein>
    <submittedName>
        <fullName evidence="2 3">Septum formation initiator</fullName>
    </submittedName>
</protein>
<gene>
    <name evidence="2" type="ORF">ZHAS_00016196</name>
</gene>
<feature type="region of interest" description="Disordered" evidence="1">
    <location>
        <begin position="1"/>
        <end position="38"/>
    </location>
</feature>
<proteinExistence type="predicted"/>
<accession>A0A084WD39</accession>
<sequence length="95" mass="10583">MARKMHTSASVLPVGERRAKGAGCPRTISSRKPANATKRVIQPVRRTSVCRPLQLSGRQAVFDRSTDERLMNFGVNTRAMIGPREYAWWKGSVQG</sequence>
<dbReference type="EnsemblMetazoa" id="ASIC016196-RA">
    <property type="protein sequence ID" value="ASIC016196-PA"/>
    <property type="gene ID" value="ASIC016196"/>
</dbReference>
<evidence type="ECO:0000313" key="2">
    <source>
        <dbReference type="EMBL" id="KFB48133.1"/>
    </source>
</evidence>
<dbReference type="Proteomes" id="UP000030765">
    <property type="component" value="Unassembled WGS sequence"/>
</dbReference>
<evidence type="ECO:0000313" key="4">
    <source>
        <dbReference type="Proteomes" id="UP000030765"/>
    </source>
</evidence>
<keyword evidence="4" id="KW-1185">Reference proteome</keyword>
<evidence type="ECO:0000256" key="1">
    <source>
        <dbReference type="SAM" id="MobiDB-lite"/>
    </source>
</evidence>
<dbReference type="EMBL" id="ATLV01022928">
    <property type="status" value="NOT_ANNOTATED_CDS"/>
    <property type="molecule type" value="Genomic_DNA"/>
</dbReference>